<name>A0A382JDE6_9ZZZZ</name>
<dbReference type="AlphaFoldDB" id="A0A382JDE6"/>
<dbReference type="EMBL" id="UINC01073713">
    <property type="protein sequence ID" value="SVC10304.1"/>
    <property type="molecule type" value="Genomic_DNA"/>
</dbReference>
<gene>
    <name evidence="1" type="ORF">METZ01_LOCUS263158</name>
</gene>
<reference evidence="1" key="1">
    <citation type="submission" date="2018-05" db="EMBL/GenBank/DDBJ databases">
        <authorList>
            <person name="Lanie J.A."/>
            <person name="Ng W.-L."/>
            <person name="Kazmierczak K.M."/>
            <person name="Andrzejewski T.M."/>
            <person name="Davidsen T.M."/>
            <person name="Wayne K.J."/>
            <person name="Tettelin H."/>
            <person name="Glass J.I."/>
            <person name="Rusch D."/>
            <person name="Podicherti R."/>
            <person name="Tsui H.-C.T."/>
            <person name="Winkler M.E."/>
        </authorList>
    </citation>
    <scope>NUCLEOTIDE SEQUENCE</scope>
</reference>
<protein>
    <recommendedName>
        <fullName evidence="2">Cysteine-rich CWC</fullName>
    </recommendedName>
</protein>
<dbReference type="InterPro" id="IPR032720">
    <property type="entry name" value="Cys_rich_CWC"/>
</dbReference>
<evidence type="ECO:0008006" key="2">
    <source>
        <dbReference type="Google" id="ProtNLM"/>
    </source>
</evidence>
<evidence type="ECO:0000313" key="1">
    <source>
        <dbReference type="EMBL" id="SVC10304.1"/>
    </source>
</evidence>
<dbReference type="Pfam" id="PF14375">
    <property type="entry name" value="Cys_rich_CWC"/>
    <property type="match status" value="1"/>
</dbReference>
<proteinExistence type="predicted"/>
<accession>A0A382JDE6</accession>
<sequence length="72" mass="7910">MTTQSITNPLDRTQCPICGKSNNCGKEAGLEHCWCADLTFPRNPPQTVMSCFCRSCTDKMLEQEKAASNPAV</sequence>
<organism evidence="1">
    <name type="scientific">marine metagenome</name>
    <dbReference type="NCBI Taxonomy" id="408172"/>
    <lineage>
        <taxon>unclassified sequences</taxon>
        <taxon>metagenomes</taxon>
        <taxon>ecological metagenomes</taxon>
    </lineage>
</organism>